<dbReference type="InterPro" id="IPR000835">
    <property type="entry name" value="HTH_MarR-typ"/>
</dbReference>
<gene>
    <name evidence="5" type="ORF">J5V16_19190</name>
</gene>
<dbReference type="EMBL" id="JAGFNP010000012">
    <property type="protein sequence ID" value="MBO3734959.1"/>
    <property type="molecule type" value="Genomic_DNA"/>
</dbReference>
<name>A0ABS3U848_9ACTN</name>
<dbReference type="RefSeq" id="WP_208498582.1">
    <property type="nucleotide sequence ID" value="NZ_JAGFNP010000012.1"/>
</dbReference>
<dbReference type="SMART" id="SM00347">
    <property type="entry name" value="HTH_MARR"/>
    <property type="match status" value="1"/>
</dbReference>
<keyword evidence="6" id="KW-1185">Reference proteome</keyword>
<comment type="caution">
    <text evidence="5">The sequence shown here is derived from an EMBL/GenBank/DDBJ whole genome shotgun (WGS) entry which is preliminary data.</text>
</comment>
<evidence type="ECO:0000313" key="5">
    <source>
        <dbReference type="EMBL" id="MBO3734959.1"/>
    </source>
</evidence>
<dbReference type="SUPFAM" id="SSF46785">
    <property type="entry name" value="Winged helix' DNA-binding domain"/>
    <property type="match status" value="1"/>
</dbReference>
<organism evidence="5 6">
    <name type="scientific">Glycomyces niveus</name>
    <dbReference type="NCBI Taxonomy" id="2820287"/>
    <lineage>
        <taxon>Bacteria</taxon>
        <taxon>Bacillati</taxon>
        <taxon>Actinomycetota</taxon>
        <taxon>Actinomycetes</taxon>
        <taxon>Glycomycetales</taxon>
        <taxon>Glycomycetaceae</taxon>
        <taxon>Glycomyces</taxon>
    </lineage>
</organism>
<feature type="domain" description="HTH marR-type" evidence="4">
    <location>
        <begin position="1"/>
        <end position="98"/>
    </location>
</feature>
<dbReference type="PROSITE" id="PS50995">
    <property type="entry name" value="HTH_MARR_2"/>
    <property type="match status" value="1"/>
</dbReference>
<keyword evidence="2" id="KW-0238">DNA-binding</keyword>
<dbReference type="Proteomes" id="UP000681341">
    <property type="component" value="Unassembled WGS sequence"/>
</dbReference>
<dbReference type="InterPro" id="IPR036390">
    <property type="entry name" value="WH_DNA-bd_sf"/>
</dbReference>
<dbReference type="PANTHER" id="PTHR42756:SF1">
    <property type="entry name" value="TRANSCRIPTIONAL REPRESSOR OF EMRAB OPERON"/>
    <property type="match status" value="1"/>
</dbReference>
<evidence type="ECO:0000256" key="3">
    <source>
        <dbReference type="ARBA" id="ARBA00023163"/>
    </source>
</evidence>
<proteinExistence type="predicted"/>
<keyword evidence="1" id="KW-0805">Transcription regulation</keyword>
<dbReference type="Gene3D" id="1.10.10.10">
    <property type="entry name" value="Winged helix-like DNA-binding domain superfamily/Winged helix DNA-binding domain"/>
    <property type="match status" value="1"/>
</dbReference>
<evidence type="ECO:0000313" key="6">
    <source>
        <dbReference type="Proteomes" id="UP000681341"/>
    </source>
</evidence>
<reference evidence="5 6" key="1">
    <citation type="submission" date="2021-03" db="EMBL/GenBank/DDBJ databases">
        <title>Glycomyces sp. nov., a novel actinomycete isolated from soil.</title>
        <authorList>
            <person name="Yang X."/>
            <person name="Xu X."/>
        </authorList>
    </citation>
    <scope>NUCLEOTIDE SEQUENCE [LARGE SCALE GENOMIC DNA]</scope>
    <source>
        <strain evidence="5 6">NEAU-S30</strain>
    </source>
</reference>
<dbReference type="PANTHER" id="PTHR42756">
    <property type="entry name" value="TRANSCRIPTIONAL REGULATOR, MARR"/>
    <property type="match status" value="1"/>
</dbReference>
<evidence type="ECO:0000259" key="4">
    <source>
        <dbReference type="PROSITE" id="PS50995"/>
    </source>
</evidence>
<dbReference type="Pfam" id="PF12802">
    <property type="entry name" value="MarR_2"/>
    <property type="match status" value="1"/>
</dbReference>
<accession>A0ABS3U848</accession>
<protein>
    <submittedName>
        <fullName evidence="5">MarR family transcriptional regulator</fullName>
    </submittedName>
</protein>
<evidence type="ECO:0000256" key="1">
    <source>
        <dbReference type="ARBA" id="ARBA00023015"/>
    </source>
</evidence>
<dbReference type="PRINTS" id="PR00598">
    <property type="entry name" value="HTHMARR"/>
</dbReference>
<keyword evidence="3" id="KW-0804">Transcription</keyword>
<sequence>MAQLTVDEFPGLAVTTLGRYIGLSQPAAARMVDGLVQRGLVERRAGTGRAVAVHLTAEGEQEAARILEGRKEVLRPIVESLDPSERVALETLLEKVLHAVYDRTERAGRVPDDALGELLCRRSVHS</sequence>
<dbReference type="InterPro" id="IPR036388">
    <property type="entry name" value="WH-like_DNA-bd_sf"/>
</dbReference>
<evidence type="ECO:0000256" key="2">
    <source>
        <dbReference type="ARBA" id="ARBA00023125"/>
    </source>
</evidence>